<evidence type="ECO:0000313" key="2">
    <source>
        <dbReference type="EMBL" id="MBB6522055.1"/>
    </source>
</evidence>
<organism evidence="2 3">
    <name type="scientific">Pseudoteredinibacter isoporae</name>
    <dbReference type="NCBI Taxonomy" id="570281"/>
    <lineage>
        <taxon>Bacteria</taxon>
        <taxon>Pseudomonadati</taxon>
        <taxon>Pseudomonadota</taxon>
        <taxon>Gammaproteobacteria</taxon>
        <taxon>Cellvibrionales</taxon>
        <taxon>Cellvibrionaceae</taxon>
        <taxon>Pseudoteredinibacter</taxon>
    </lineage>
</organism>
<dbReference type="Proteomes" id="UP000528457">
    <property type="component" value="Unassembled WGS sequence"/>
</dbReference>
<dbReference type="InParanoid" id="A0A7X0JV92"/>
<dbReference type="EMBL" id="JACHHT010000002">
    <property type="protein sequence ID" value="MBB6522055.1"/>
    <property type="molecule type" value="Genomic_DNA"/>
</dbReference>
<dbReference type="AlphaFoldDB" id="A0A7X0JV92"/>
<keyword evidence="3" id="KW-1185">Reference proteome</keyword>
<comment type="caution">
    <text evidence="2">The sequence shown here is derived from an EMBL/GenBank/DDBJ whole genome shotgun (WGS) entry which is preliminary data.</text>
</comment>
<accession>A0A7X0JV92</accession>
<evidence type="ECO:0000313" key="3">
    <source>
        <dbReference type="Proteomes" id="UP000528457"/>
    </source>
</evidence>
<proteinExistence type="predicted"/>
<name>A0A7X0JV92_9GAMM</name>
<dbReference type="RefSeq" id="WP_166846908.1">
    <property type="nucleotide sequence ID" value="NZ_JAAONY010000002.1"/>
</dbReference>
<reference evidence="2 3" key="1">
    <citation type="submission" date="2020-08" db="EMBL/GenBank/DDBJ databases">
        <title>Genomic Encyclopedia of Type Strains, Phase IV (KMG-IV): sequencing the most valuable type-strain genomes for metagenomic binning, comparative biology and taxonomic classification.</title>
        <authorList>
            <person name="Goeker M."/>
        </authorList>
    </citation>
    <scope>NUCLEOTIDE SEQUENCE [LARGE SCALE GENOMIC DNA]</scope>
    <source>
        <strain evidence="2 3">DSM 22368</strain>
    </source>
</reference>
<sequence>MRITGSKVARWKQPIMISAVLLMGTAGIAHSKALDSGSDAPNALAMTHVETQWQQQVGPQFWQTGSIMGGSAYAERSKPMSLSMFSVSNATQSQAMAYSASALSIAFDFAPKRCEDRRLIQWPAPGHWGDLALIRNAAFSGDWAEVLSLSLAQIRAIPNYSSVLAEHINLIANRHLEFLVDYKRRLLSFVWP</sequence>
<protein>
    <submittedName>
        <fullName evidence="2">Uncharacterized protein</fullName>
    </submittedName>
</protein>
<evidence type="ECO:0000256" key="1">
    <source>
        <dbReference type="SAM" id="SignalP"/>
    </source>
</evidence>
<feature type="chain" id="PRO_5031339557" evidence="1">
    <location>
        <begin position="32"/>
        <end position="192"/>
    </location>
</feature>
<gene>
    <name evidence="2" type="ORF">HNR48_002340</name>
</gene>
<feature type="signal peptide" evidence="1">
    <location>
        <begin position="1"/>
        <end position="31"/>
    </location>
</feature>
<keyword evidence="1" id="KW-0732">Signal</keyword>